<evidence type="ECO:0000256" key="1">
    <source>
        <dbReference type="SAM" id="SignalP"/>
    </source>
</evidence>
<accession>A0A7C2NWZ8</accession>
<dbReference type="Gene3D" id="3.20.20.140">
    <property type="entry name" value="Metal-dependent hydrolases"/>
    <property type="match status" value="1"/>
</dbReference>
<proteinExistence type="predicted"/>
<evidence type="ECO:0000313" key="2">
    <source>
        <dbReference type="EMBL" id="HEN14849.1"/>
    </source>
</evidence>
<dbReference type="SUPFAM" id="SSF89550">
    <property type="entry name" value="PHP domain-like"/>
    <property type="match status" value="1"/>
</dbReference>
<dbReference type="InterPro" id="IPR016195">
    <property type="entry name" value="Pol/histidinol_Pase-like"/>
</dbReference>
<feature type="signal peptide" evidence="1">
    <location>
        <begin position="1"/>
        <end position="20"/>
    </location>
</feature>
<reference evidence="2" key="1">
    <citation type="journal article" date="2020" name="mSystems">
        <title>Genome- and Community-Level Interaction Insights into Carbon Utilization and Element Cycling Functions of Hydrothermarchaeota in Hydrothermal Sediment.</title>
        <authorList>
            <person name="Zhou Z."/>
            <person name="Liu Y."/>
            <person name="Xu W."/>
            <person name="Pan J."/>
            <person name="Luo Z.H."/>
            <person name="Li M."/>
        </authorList>
    </citation>
    <scope>NUCLEOTIDE SEQUENCE [LARGE SCALE GENOMIC DNA]</scope>
    <source>
        <strain evidence="2">SpSt-339</strain>
    </source>
</reference>
<name>A0A7C2NWZ8_9PLAN</name>
<keyword evidence="1" id="KW-0732">Signal</keyword>
<organism evidence="2">
    <name type="scientific">Schlesneria paludicola</name>
    <dbReference type="NCBI Taxonomy" id="360056"/>
    <lineage>
        <taxon>Bacteria</taxon>
        <taxon>Pseudomonadati</taxon>
        <taxon>Planctomycetota</taxon>
        <taxon>Planctomycetia</taxon>
        <taxon>Planctomycetales</taxon>
        <taxon>Planctomycetaceae</taxon>
        <taxon>Schlesneria</taxon>
    </lineage>
</organism>
<dbReference type="EMBL" id="DSOK01000154">
    <property type="protein sequence ID" value="HEN14849.1"/>
    <property type="molecule type" value="Genomic_DNA"/>
</dbReference>
<evidence type="ECO:0008006" key="3">
    <source>
        <dbReference type="Google" id="ProtNLM"/>
    </source>
</evidence>
<protein>
    <recommendedName>
        <fullName evidence="3">Polymerase/histidinol phosphatase N-terminal domain-containing protein</fullName>
    </recommendedName>
</protein>
<comment type="caution">
    <text evidence="2">The sequence shown here is derived from an EMBL/GenBank/DDBJ whole genome shotgun (WGS) entry which is preliminary data.</text>
</comment>
<feature type="chain" id="PRO_5028092642" description="Polymerase/histidinol phosphatase N-terminal domain-containing protein" evidence="1">
    <location>
        <begin position="21"/>
        <end position="692"/>
    </location>
</feature>
<dbReference type="NCBIfam" id="NF038032">
    <property type="entry name" value="CehA_McbA_metalo"/>
    <property type="match status" value="1"/>
</dbReference>
<dbReference type="AlphaFoldDB" id="A0A7C2NWZ8"/>
<sequence>MRQSALCLIVVFMFADTAAAQTLAEGMRHLRSGAEREWLSFPERAGGSTWEIPFAADANAGEWTLHLRQQDVKQTWQVLLNDQPLGEMVRDENDIVIAFAIPEGRIVAGKNRLTISSKSPAASDDIRVGQIRLDPRPLVKALGEGALEIEVRDAASQQPLPCRITFVNADGALPQPATTSSPAAAIRQGVAYLANGRAKLELPAGKYTVFAGRGFEYSLDRQELTIADGQTTRVALTIRRVVPTDGYVACDTHVHTLTHSGHGDATIDERMLTIAGEGIELPIATDHNKHIDYEPTARQLGVRDWFTPVMGNEVTTPRGHFNIFPVGPNATPPNHRLTDWTALFADIFAQAQPKIVILNHARDLHSGVRPFGPKLFNAAVAEHDFDWPADLNAMEVVNSGATQTDPLRLFHDWMALLNRGRSITPIGSSDSHDVARHFIGQGRTYIRCDDRDPGRIPVADALDSLAAGRVMVSYGLLAELTVDERYRSGDLVPSADGPLRLSLRVLAPDWVQPRRVLLFANGQLIREETIEPNKTAVPGVPWSATWEFPRPKHDGHLVAIAVGEGIDAPYWRTAKPYQPLSQSDDTVTLGCSGAVWLDGDGDGRRTSARDYAERLVTASNHDLPALVAHLADYDAAVAAQVAHLLEASGRRLATEDAHQIWRTASPAVRDGFQTYLSAVRDGEIARTDGAAQ</sequence>
<gene>
    <name evidence="2" type="ORF">ENQ76_05190</name>
</gene>